<gene>
    <name evidence="4" type="ORF">SH580_06910</name>
</gene>
<dbReference type="InterPro" id="IPR017850">
    <property type="entry name" value="Alkaline_phosphatase_core_sf"/>
</dbReference>
<feature type="chain" id="PRO_5047352936" evidence="3">
    <location>
        <begin position="33"/>
        <end position="475"/>
    </location>
</feature>
<keyword evidence="4" id="KW-0378">Hydrolase</keyword>
<sequence length="475" mass="51245">MENLTPASRRQFLKLSGLAGAASFLSSSAAVASASTAGRGAEHSSGQAKNVIFLVVDGLSNGTVGLAHHWKLRHQQTPLNWMQLFEREDLQRAYQDTASASSPVTDSSAAASSWGCGQRIDNGAVNVDAAGESLKPIFSYAKEAGKATGLVTTCRVTHATPAGFAANVPERNMEDEIAQQYLEREVDVILGGGARHFTQKREDGSVIQYIPRFVDKGYTYVRNRTELTEAAAGQGPLIGLFAKSHIPYAIDRENQQPREDTPSLVDMFRVALARLDRAKDGFVLQVEGGRVDHAGHANDAGAILHEFLEFDACIPLALEYIDAHPDTMLVITTDHGTAGCQLNGAGAGYKDSGPALDRINQLKYSFEWLHSRLMEAKKFDPKYVKMAFGIDATPEQAAIVQRAIKAKAKYLSGAFIEAFGAQLQAMTAVGWTSGNHTSECVELFAFGPGSETVPAFVRNYELFGILTKSLGIQTS</sequence>
<evidence type="ECO:0000256" key="2">
    <source>
        <dbReference type="RuleBase" id="RU003946"/>
    </source>
</evidence>
<dbReference type="Proteomes" id="UP001324993">
    <property type="component" value="Chromosome"/>
</dbReference>
<protein>
    <submittedName>
        <fullName evidence="4">Alkaline phosphatase</fullName>
        <ecNumber evidence="4">3.1.3.1</ecNumber>
    </submittedName>
</protein>
<comment type="similarity">
    <text evidence="2">Belongs to the alkaline phosphatase family.</text>
</comment>
<keyword evidence="3" id="KW-0732">Signal</keyword>
<keyword evidence="1" id="KW-0597">Phosphoprotein</keyword>
<dbReference type="InterPro" id="IPR006311">
    <property type="entry name" value="TAT_signal"/>
</dbReference>
<name>A0ABZ0RMJ2_9BACT</name>
<dbReference type="PANTHER" id="PTHR11596:SF5">
    <property type="entry name" value="ALKALINE PHOSPHATASE"/>
    <property type="match status" value="1"/>
</dbReference>
<dbReference type="EMBL" id="CP138858">
    <property type="protein sequence ID" value="WPJ97439.1"/>
    <property type="molecule type" value="Genomic_DNA"/>
</dbReference>
<dbReference type="Pfam" id="PF00245">
    <property type="entry name" value="Alk_phosphatase"/>
    <property type="match status" value="1"/>
</dbReference>
<keyword evidence="5" id="KW-1185">Reference proteome</keyword>
<evidence type="ECO:0000313" key="5">
    <source>
        <dbReference type="Proteomes" id="UP001324993"/>
    </source>
</evidence>
<evidence type="ECO:0000256" key="1">
    <source>
        <dbReference type="ARBA" id="ARBA00022553"/>
    </source>
</evidence>
<dbReference type="CDD" id="cd16012">
    <property type="entry name" value="ALP"/>
    <property type="match status" value="1"/>
</dbReference>
<dbReference type="PRINTS" id="PR00113">
    <property type="entry name" value="ALKPHPHTASE"/>
</dbReference>
<dbReference type="GO" id="GO:0004035">
    <property type="term" value="F:alkaline phosphatase activity"/>
    <property type="evidence" value="ECO:0007669"/>
    <property type="project" value="UniProtKB-EC"/>
</dbReference>
<evidence type="ECO:0000313" key="4">
    <source>
        <dbReference type="EMBL" id="WPJ97439.1"/>
    </source>
</evidence>
<reference evidence="4 5" key="1">
    <citation type="submission" date="2023-11" db="EMBL/GenBank/DDBJ databases">
        <title>Coraliomargarita sp. nov., isolated from marine algae.</title>
        <authorList>
            <person name="Lee J.K."/>
            <person name="Baek J.H."/>
            <person name="Kim J.M."/>
            <person name="Choi D.G."/>
            <person name="Jeon C.O."/>
        </authorList>
    </citation>
    <scope>NUCLEOTIDE SEQUENCE [LARGE SCALE GENOMIC DNA]</scope>
    <source>
        <strain evidence="4 5">J2-16</strain>
    </source>
</reference>
<dbReference type="SUPFAM" id="SSF53649">
    <property type="entry name" value="Alkaline phosphatase-like"/>
    <property type="match status" value="1"/>
</dbReference>
<dbReference type="InterPro" id="IPR001952">
    <property type="entry name" value="Alkaline_phosphatase"/>
</dbReference>
<dbReference type="Gene3D" id="1.10.1200.140">
    <property type="entry name" value="Alkaline phosphatase, crown domain"/>
    <property type="match status" value="1"/>
</dbReference>
<dbReference type="InterPro" id="IPR042085">
    <property type="entry name" value="Ap_crown"/>
</dbReference>
<proteinExistence type="inferred from homology"/>
<feature type="signal peptide" evidence="3">
    <location>
        <begin position="1"/>
        <end position="32"/>
    </location>
</feature>
<evidence type="ECO:0000256" key="3">
    <source>
        <dbReference type="SAM" id="SignalP"/>
    </source>
</evidence>
<dbReference type="EC" id="3.1.3.1" evidence="4"/>
<dbReference type="SMART" id="SM00098">
    <property type="entry name" value="alkPPc"/>
    <property type="match status" value="1"/>
</dbReference>
<organism evidence="4 5">
    <name type="scientific">Coraliomargarita algicola</name>
    <dbReference type="NCBI Taxonomy" id="3092156"/>
    <lineage>
        <taxon>Bacteria</taxon>
        <taxon>Pseudomonadati</taxon>
        <taxon>Verrucomicrobiota</taxon>
        <taxon>Opitutia</taxon>
        <taxon>Puniceicoccales</taxon>
        <taxon>Coraliomargaritaceae</taxon>
        <taxon>Coraliomargarita</taxon>
    </lineage>
</organism>
<dbReference type="PROSITE" id="PS51318">
    <property type="entry name" value="TAT"/>
    <property type="match status" value="1"/>
</dbReference>
<dbReference type="RefSeq" id="WP_319834283.1">
    <property type="nucleotide sequence ID" value="NZ_CP138858.1"/>
</dbReference>
<dbReference type="PANTHER" id="PTHR11596">
    <property type="entry name" value="ALKALINE PHOSPHATASE"/>
    <property type="match status" value="1"/>
</dbReference>
<dbReference type="Gene3D" id="3.40.720.10">
    <property type="entry name" value="Alkaline Phosphatase, subunit A"/>
    <property type="match status" value="1"/>
</dbReference>
<accession>A0ABZ0RMJ2</accession>